<accession>A0AAV5SDR5</accession>
<sequence>HSTPDRTCTARPRSCRACRSRESRRVGHIWGHSIRRRIRTRPCPRRRRGWSSRRLRRNLRSRSSARSSR</sequence>
<dbReference type="EMBL" id="BTSX01000001">
    <property type="protein sequence ID" value="GMS78174.1"/>
    <property type="molecule type" value="Genomic_DNA"/>
</dbReference>
<evidence type="ECO:0000313" key="3">
    <source>
        <dbReference type="Proteomes" id="UP001432027"/>
    </source>
</evidence>
<organism evidence="2 3">
    <name type="scientific">Pristionchus entomophagus</name>
    <dbReference type="NCBI Taxonomy" id="358040"/>
    <lineage>
        <taxon>Eukaryota</taxon>
        <taxon>Metazoa</taxon>
        <taxon>Ecdysozoa</taxon>
        <taxon>Nematoda</taxon>
        <taxon>Chromadorea</taxon>
        <taxon>Rhabditida</taxon>
        <taxon>Rhabditina</taxon>
        <taxon>Diplogasteromorpha</taxon>
        <taxon>Diplogasteroidea</taxon>
        <taxon>Neodiplogasteridae</taxon>
        <taxon>Pristionchus</taxon>
    </lineage>
</organism>
<keyword evidence="3" id="KW-1185">Reference proteome</keyword>
<protein>
    <submittedName>
        <fullName evidence="2">Uncharacterized protein</fullName>
    </submittedName>
</protein>
<comment type="caution">
    <text evidence="2">The sequence shown here is derived from an EMBL/GenBank/DDBJ whole genome shotgun (WGS) entry which is preliminary data.</text>
</comment>
<name>A0AAV5SDR5_9BILA</name>
<feature type="compositionally biased region" description="Basic residues" evidence="1">
    <location>
        <begin position="41"/>
        <end position="60"/>
    </location>
</feature>
<dbReference type="Proteomes" id="UP001432027">
    <property type="component" value="Unassembled WGS sequence"/>
</dbReference>
<feature type="region of interest" description="Disordered" evidence="1">
    <location>
        <begin position="41"/>
        <end position="69"/>
    </location>
</feature>
<reference evidence="2" key="1">
    <citation type="submission" date="2023-10" db="EMBL/GenBank/DDBJ databases">
        <title>Genome assembly of Pristionchus species.</title>
        <authorList>
            <person name="Yoshida K."/>
            <person name="Sommer R.J."/>
        </authorList>
    </citation>
    <scope>NUCLEOTIDE SEQUENCE</scope>
    <source>
        <strain evidence="2">RS0144</strain>
    </source>
</reference>
<feature type="non-terminal residue" evidence="2">
    <location>
        <position position="69"/>
    </location>
</feature>
<feature type="non-terminal residue" evidence="2">
    <location>
        <position position="1"/>
    </location>
</feature>
<gene>
    <name evidence="2" type="ORF">PENTCL1PPCAC_349</name>
</gene>
<proteinExistence type="predicted"/>
<evidence type="ECO:0000313" key="2">
    <source>
        <dbReference type="EMBL" id="GMS78174.1"/>
    </source>
</evidence>
<evidence type="ECO:0000256" key="1">
    <source>
        <dbReference type="SAM" id="MobiDB-lite"/>
    </source>
</evidence>
<dbReference type="AlphaFoldDB" id="A0AAV5SDR5"/>